<organism evidence="1 2">
    <name type="scientific">Mythimna loreyi</name>
    <dbReference type="NCBI Taxonomy" id="667449"/>
    <lineage>
        <taxon>Eukaryota</taxon>
        <taxon>Metazoa</taxon>
        <taxon>Ecdysozoa</taxon>
        <taxon>Arthropoda</taxon>
        <taxon>Hexapoda</taxon>
        <taxon>Insecta</taxon>
        <taxon>Pterygota</taxon>
        <taxon>Neoptera</taxon>
        <taxon>Endopterygota</taxon>
        <taxon>Lepidoptera</taxon>
        <taxon>Glossata</taxon>
        <taxon>Ditrysia</taxon>
        <taxon>Noctuoidea</taxon>
        <taxon>Noctuidae</taxon>
        <taxon>Noctuinae</taxon>
        <taxon>Hadenini</taxon>
        <taxon>Mythimna</taxon>
    </lineage>
</organism>
<proteinExistence type="predicted"/>
<dbReference type="Proteomes" id="UP001231649">
    <property type="component" value="Chromosome 19"/>
</dbReference>
<dbReference type="EMBL" id="CM056795">
    <property type="protein sequence ID" value="KAJ8721046.1"/>
    <property type="molecule type" value="Genomic_DNA"/>
</dbReference>
<reference evidence="1" key="1">
    <citation type="submission" date="2023-03" db="EMBL/GenBank/DDBJ databases">
        <title>Chromosome-level genomes of two armyworms, Mythimna separata and Mythimna loreyi, provide insights into the biosynthesis and reception of sex pheromones.</title>
        <authorList>
            <person name="Zhao H."/>
        </authorList>
    </citation>
    <scope>NUCLEOTIDE SEQUENCE</scope>
    <source>
        <strain evidence="1">BeijingLab</strain>
    </source>
</reference>
<evidence type="ECO:0000313" key="2">
    <source>
        <dbReference type="Proteomes" id="UP001231649"/>
    </source>
</evidence>
<accession>A0ACC2QN65</accession>
<comment type="caution">
    <text evidence="1">The sequence shown here is derived from an EMBL/GenBank/DDBJ whole genome shotgun (WGS) entry which is preliminary data.</text>
</comment>
<evidence type="ECO:0000313" key="1">
    <source>
        <dbReference type="EMBL" id="KAJ8721046.1"/>
    </source>
</evidence>
<keyword evidence="2" id="KW-1185">Reference proteome</keyword>
<sequence>MNSKFFSKNFLESDERSESDAASRRSSGSEMEEELVGNSGRDSRSFRKRTKSEDGQSSSDNVKGSAPKIPTGSRGGAQSRGRGRGLTAQESAQRAEKLAAEGCHPGAVSAGERPPRQAGGAPDAGADSAEEARRSFGEMMVAALRDMGRKRLAKPSSKGKTVLKHAASLSEAFDKALDKSVAKLRAELRAELRAGPAGPGAVRREAVGGGSGQGQGQSQPQPQPEAGNQLLTLIQTELAAFRRQRQQQQFQLQIQRQLSLLEGIEVQTLKEQLGEAISLIGAYQATVDSYMQQVGILNDRLTIYEKSCSCSAPKRSANTEVSNLKLSAPEAVSKTKNIALLSPRKPKRLANPKVFKQAQIEISHSNQPDTTRNNNISMVEQNKVAEIAVTDQNTECINSSGSVILDSDQEWTEVKHKKRQRTASLYGTANSSVTSLKAVEVRTLFKTYMEVC</sequence>
<protein>
    <submittedName>
        <fullName evidence="1">Uncharacterized protein</fullName>
    </submittedName>
</protein>
<name>A0ACC2QN65_9NEOP</name>
<gene>
    <name evidence="1" type="ORF">PYW08_006511</name>
</gene>